<feature type="region of interest" description="Disordered" evidence="1">
    <location>
        <begin position="365"/>
        <end position="452"/>
    </location>
</feature>
<feature type="region of interest" description="Disordered" evidence="1">
    <location>
        <begin position="1482"/>
        <end position="1510"/>
    </location>
</feature>
<evidence type="ECO:0000313" key="3">
    <source>
        <dbReference type="Proteomes" id="UP001159363"/>
    </source>
</evidence>
<feature type="region of interest" description="Disordered" evidence="1">
    <location>
        <begin position="152"/>
        <end position="194"/>
    </location>
</feature>
<reference evidence="2 3" key="1">
    <citation type="submission" date="2023-02" db="EMBL/GenBank/DDBJ databases">
        <title>LHISI_Scaffold_Assembly.</title>
        <authorList>
            <person name="Stuart O.P."/>
            <person name="Cleave R."/>
            <person name="Magrath M.J.L."/>
            <person name="Mikheyev A.S."/>
        </authorList>
    </citation>
    <scope>NUCLEOTIDE SEQUENCE [LARGE SCALE GENOMIC DNA]</scope>
    <source>
        <strain evidence="2">Daus_M_001</strain>
        <tissue evidence="2">Leg muscle</tissue>
    </source>
</reference>
<evidence type="ECO:0000313" key="2">
    <source>
        <dbReference type="EMBL" id="KAJ8877914.1"/>
    </source>
</evidence>
<feature type="region of interest" description="Disordered" evidence="1">
    <location>
        <begin position="614"/>
        <end position="641"/>
    </location>
</feature>
<feature type="compositionally biased region" description="Basic and acidic residues" evidence="1">
    <location>
        <begin position="628"/>
        <end position="637"/>
    </location>
</feature>
<dbReference type="EMBL" id="JARBHB010000008">
    <property type="protein sequence ID" value="KAJ8877914.1"/>
    <property type="molecule type" value="Genomic_DNA"/>
</dbReference>
<gene>
    <name evidence="2" type="ORF">PR048_022373</name>
</gene>
<evidence type="ECO:0000256" key="1">
    <source>
        <dbReference type="SAM" id="MobiDB-lite"/>
    </source>
</evidence>
<feature type="compositionally biased region" description="Basic and acidic residues" evidence="1">
    <location>
        <begin position="155"/>
        <end position="174"/>
    </location>
</feature>
<protein>
    <submittedName>
        <fullName evidence="2">Uncharacterized protein</fullName>
    </submittedName>
</protein>
<feature type="compositionally biased region" description="Basic and acidic residues" evidence="1">
    <location>
        <begin position="1051"/>
        <end position="1066"/>
    </location>
</feature>
<accession>A0ABQ9H0W3</accession>
<proteinExistence type="predicted"/>
<dbReference type="Proteomes" id="UP001159363">
    <property type="component" value="Chromosome 7"/>
</dbReference>
<feature type="compositionally biased region" description="Polar residues" evidence="1">
    <location>
        <begin position="1184"/>
        <end position="1193"/>
    </location>
</feature>
<feature type="region of interest" description="Disordered" evidence="1">
    <location>
        <begin position="970"/>
        <end position="994"/>
    </location>
</feature>
<feature type="compositionally biased region" description="Polar residues" evidence="1">
    <location>
        <begin position="415"/>
        <end position="424"/>
    </location>
</feature>
<comment type="caution">
    <text evidence="2">The sequence shown here is derived from an EMBL/GenBank/DDBJ whole genome shotgun (WGS) entry which is preliminary data.</text>
</comment>
<feature type="region of interest" description="Disordered" evidence="1">
    <location>
        <begin position="1014"/>
        <end position="1076"/>
    </location>
</feature>
<feature type="compositionally biased region" description="Basic and acidic residues" evidence="1">
    <location>
        <begin position="1170"/>
        <end position="1182"/>
    </location>
</feature>
<name>A0ABQ9H0W3_9NEOP</name>
<feature type="compositionally biased region" description="Basic and acidic residues" evidence="1">
    <location>
        <begin position="382"/>
        <end position="414"/>
    </location>
</feature>
<keyword evidence="3" id="KW-1185">Reference proteome</keyword>
<organism evidence="2 3">
    <name type="scientific">Dryococelus australis</name>
    <dbReference type="NCBI Taxonomy" id="614101"/>
    <lineage>
        <taxon>Eukaryota</taxon>
        <taxon>Metazoa</taxon>
        <taxon>Ecdysozoa</taxon>
        <taxon>Arthropoda</taxon>
        <taxon>Hexapoda</taxon>
        <taxon>Insecta</taxon>
        <taxon>Pterygota</taxon>
        <taxon>Neoptera</taxon>
        <taxon>Polyneoptera</taxon>
        <taxon>Phasmatodea</taxon>
        <taxon>Verophasmatodea</taxon>
        <taxon>Anareolatae</taxon>
        <taxon>Phasmatidae</taxon>
        <taxon>Eurycanthinae</taxon>
        <taxon>Dryococelus</taxon>
    </lineage>
</organism>
<feature type="region of interest" description="Disordered" evidence="1">
    <location>
        <begin position="1170"/>
        <end position="1205"/>
    </location>
</feature>
<feature type="compositionally biased region" description="Low complexity" evidence="1">
    <location>
        <begin position="365"/>
        <end position="374"/>
    </location>
</feature>
<feature type="region of interest" description="Disordered" evidence="1">
    <location>
        <begin position="500"/>
        <end position="547"/>
    </location>
</feature>
<sequence length="1651" mass="184326">MHYTESSLPLQYIDKARLHTAVCATAMRRSCGDNKNKIPPYYLESYSSNFRNSRNISSLSRDPENPVTRLGLNLVRLGGRRAGKPLSHRGPHWLRICSFITKVQQILAPAISRRSYFQSARIGSLSSSTLCPTALSGYMPEPPGCLHLINRRRREVSTEQRRNARAGKTEDPRENLPTSGIVRHDSHMRKSGSDPAGNRIRFALVGGEQSGHYATAAPSRGKKKHLIPCYLFWGRTEVELSGVYSIDASMNIPLKNLYKGIDRGGIFLPLVLRYKIAWSTLKVSQRRVIDGSDLRLEAKIRRDAHAWVALNGSTLLVLGKAEDEGHNACTTQKTKAAVASELSSFTTPEESAIWVLEPVITSQQTTSQRQTIRTLTRPRHRSGSDKRERRKLKYPDFSECRRKHGVDKNHKSSTEHLGTLQTKHTPWINCGNSGRGKVSSRRCSYRSHGPGVKGRLHPRWRSGDVTTWRLPDFCSESLAQILAALNNEVLRADGRVKLGENGAAPECNGGANGRPREDPPTNGIVRHNSQLRKSGSDPAGNRTRQVPPLFPRTFRISSAPSAVCFASSVCLRPFGRPGGSDIKRWHTHRAVGGCLEHWAHIRTALSNEVSRADEGEMRREWSSAGTKGRGETGDPRAKPLTSGIVRHDSYLRKSGVTGPGIDPVVTDYSGARLSKGRTLHIESRKETVGQGPAPEWAEAGRTEWHAPGKVGKEGLKVVSRLNIYEQELTREKVKFETEAYKTTNITITKRSATTRALLTTTNTTTGKRLLEAKLRATLVRRLFSMIYLSREIDWKPNFMARSCGRQAGLNVLSTAGSQTERPVNRKSPQWETEIGMVEARPETASRQQQRCSYRLFSSTLKAVHDKVSTFDINLRKVTIPASLYFNGRTDQQASGTRRERPDAVIGGRIHSAFIADKKIAQFYVRRYDGSHKTPPPPFPNTTYHHRARLAKTESALQLLAGLSSVGYAESTRQGRRLAPNDGDHDDCDCGNQLPASNRPATISLESHFVNAPTLRSGLRTGGSESARQSGHVFRATSGMMKQEGEGDEETRESFSARGSRDEERASHASSELEGEGPLQASLKINFANLIFRRRQTETRGDAIGEEGRQLTGGADPKYYWQFNLSVWQHTYRLFTVKCSLYAYYQQQYQRTCDTTYTCSDKLRIQQLTNEKTEKRDVSEKTRRSAASSGTIPTCGNLGATPPGIEPVSEEIRETRNMEFSRADNGEARSALFEQPIPADTLASTRPGKVGNETTRRGKIVPCPPARHGVNLNSRKLYENGHKTIADAFAEVKGTVRFFSSVNLLRFSTLNGGFEHNLTEYTAYEIDSRKTTSPTLVGWSFIPRSRNLVPDESEPTYLLDWPLDRTTIHAATHPHGNQIKAPQREMKGGAEIMLYTGCLAEQQDASRTCSASPNRIFDMQAASVGQFFLESQQLQNATPAHHYTCAVVTFDASNLKSLPAQFGRKKSNRFRTRYTAEVYNKNILTPAKRQTKKRENDSKSGSPDILPGKLSYSPEISVSRCHAHTQRELRSYSHLSCMPERPTPPLLQLWYQSRSSSIWAALNVEVSLEQRRNARAGETGDHPRDNQQGQHTCLVIAYILEESTDFYGHVCPMPVKPRVCALVVRMFCVPRSLGFRKETNLGPIPTRDLRLS</sequence>